<gene>
    <name evidence="2" type="ORF">KASA_0N05269G</name>
</gene>
<evidence type="ECO:0000313" key="3">
    <source>
        <dbReference type="Proteomes" id="UP000196158"/>
    </source>
</evidence>
<dbReference type="PANTHER" id="PTHR13016">
    <property type="entry name" value="AMMECR1 HOMOLOG"/>
    <property type="match status" value="1"/>
</dbReference>
<dbReference type="Pfam" id="PF01871">
    <property type="entry name" value="AMMECR1"/>
    <property type="match status" value="1"/>
</dbReference>
<dbReference type="OrthoDB" id="24630at2759"/>
<reference evidence="2 3" key="1">
    <citation type="submission" date="2017-04" db="EMBL/GenBank/DDBJ databases">
        <authorList>
            <person name="Afonso C.L."/>
            <person name="Miller P.J."/>
            <person name="Scott M.A."/>
            <person name="Spackman E."/>
            <person name="Goraichik I."/>
            <person name="Dimitrov K.M."/>
            <person name="Suarez D.L."/>
            <person name="Swayne D.E."/>
        </authorList>
    </citation>
    <scope>NUCLEOTIDE SEQUENCE [LARGE SCALE GENOMIC DNA]</scope>
</reference>
<dbReference type="NCBIfam" id="TIGR00296">
    <property type="entry name" value="TIGR00296 family protein"/>
    <property type="match status" value="1"/>
</dbReference>
<dbReference type="InterPro" id="IPR023473">
    <property type="entry name" value="AMMECR1"/>
</dbReference>
<accession>A0A1X7R524</accession>
<dbReference type="InterPro" id="IPR002733">
    <property type="entry name" value="AMMECR1_domain"/>
</dbReference>
<name>A0A1X7R524_9SACH</name>
<organism evidence="2 3">
    <name type="scientific">Maudiozyma saulgeensis</name>
    <dbReference type="NCBI Taxonomy" id="1789683"/>
    <lineage>
        <taxon>Eukaryota</taxon>
        <taxon>Fungi</taxon>
        <taxon>Dikarya</taxon>
        <taxon>Ascomycota</taxon>
        <taxon>Saccharomycotina</taxon>
        <taxon>Saccharomycetes</taxon>
        <taxon>Saccharomycetales</taxon>
        <taxon>Saccharomycetaceae</taxon>
        <taxon>Maudiozyma</taxon>
    </lineage>
</organism>
<dbReference type="PROSITE" id="PS51112">
    <property type="entry name" value="AMMECR1"/>
    <property type="match status" value="1"/>
</dbReference>
<protein>
    <recommendedName>
        <fullName evidence="1">AMMECR1 domain-containing protein</fullName>
    </recommendedName>
</protein>
<sequence>MTESIISGSPQAFYAFYCLYSYFMETQGHEMTLSKVCRELYPSVKVNLEEKTSLFVTWKKKPRGKDEYQLRGCIGTFSKLPLDEGIQRFALVSALEDTRFHPISENDLTRLKCYCNVLQNFETIYDNKKRIKENDIFNWTIGKHGIELRFKDPHGSKIRSATFLPDVMTEQGWDKSETFKNLLEKAGCLSNIDEIMEHYDQYFVDVVRYEGNKSSITYKEFKVGLDKVSEK</sequence>
<dbReference type="PANTHER" id="PTHR13016:SF0">
    <property type="entry name" value="AMME SYNDROME CANDIDATE GENE 1 PROTEIN"/>
    <property type="match status" value="1"/>
</dbReference>
<feature type="domain" description="AMMECR1" evidence="1">
    <location>
        <begin position="6"/>
        <end position="225"/>
    </location>
</feature>
<dbReference type="EMBL" id="FXLY01000005">
    <property type="protein sequence ID" value="SMN20530.1"/>
    <property type="molecule type" value="Genomic_DNA"/>
</dbReference>
<dbReference type="Proteomes" id="UP000196158">
    <property type="component" value="Unassembled WGS sequence"/>
</dbReference>
<dbReference type="Gene3D" id="3.30.700.20">
    <property type="entry name" value="Hypothetical protein ph0010, domain 1"/>
    <property type="match status" value="1"/>
</dbReference>
<dbReference type="AlphaFoldDB" id="A0A1X7R524"/>
<dbReference type="SUPFAM" id="SSF143447">
    <property type="entry name" value="AMMECR1-like"/>
    <property type="match status" value="1"/>
</dbReference>
<evidence type="ECO:0000259" key="1">
    <source>
        <dbReference type="PROSITE" id="PS51112"/>
    </source>
</evidence>
<dbReference type="STRING" id="1789683.A0A1X7R524"/>
<keyword evidence="3" id="KW-1185">Reference proteome</keyword>
<dbReference type="InterPro" id="IPR027485">
    <property type="entry name" value="AMMECR1_N"/>
</dbReference>
<evidence type="ECO:0000313" key="2">
    <source>
        <dbReference type="EMBL" id="SMN20530.1"/>
    </source>
</evidence>
<proteinExistence type="predicted"/>
<dbReference type="InterPro" id="IPR036071">
    <property type="entry name" value="AMMECR1_dom_sf"/>
</dbReference>